<dbReference type="Proteomes" id="UP000440066">
    <property type="component" value="Unassembled WGS sequence"/>
</dbReference>
<dbReference type="EMBL" id="WJQT01000021">
    <property type="protein sequence ID" value="MRJ48168.1"/>
    <property type="molecule type" value="Genomic_DNA"/>
</dbReference>
<keyword evidence="1" id="KW-0472">Membrane</keyword>
<accession>A0A844C1D4</accession>
<sequence length="122" mass="14549">MKFVNKRAFTFAETLIALSLFSLILMLYLPAFYLEMTRMTELRTETQKWNLFHELVKLDYFSKSQNYPADNFEHYIFNHNQENEILDVASFLCENYRCKIEFSDGSTLTINLEKVDVYEATE</sequence>
<evidence type="ECO:0000313" key="2">
    <source>
        <dbReference type="EMBL" id="MRJ48168.1"/>
    </source>
</evidence>
<evidence type="ECO:0000256" key="1">
    <source>
        <dbReference type="SAM" id="Phobius"/>
    </source>
</evidence>
<comment type="caution">
    <text evidence="2">The sequence shown here is derived from an EMBL/GenBank/DDBJ whole genome shotgun (WGS) entry which is preliminary data.</text>
</comment>
<reference evidence="2 3" key="1">
    <citation type="submission" date="2019-11" db="EMBL/GenBank/DDBJ databases">
        <title>Characterisation of Fundicoccus ignavus gen. nov. sp. nov., a novel genus of the family Aerococcaceae from bulk tank milk.</title>
        <authorList>
            <person name="Siebert A."/>
            <person name="Huptas C."/>
            <person name="Wenning M."/>
            <person name="Scherer S."/>
            <person name="Doll E.V."/>
        </authorList>
    </citation>
    <scope>NUCLEOTIDE SEQUENCE [LARGE SCALE GENOMIC DNA]</scope>
    <source>
        <strain evidence="2 3">DSM 109652</strain>
    </source>
</reference>
<gene>
    <name evidence="2" type="ORF">GF867_11390</name>
</gene>
<evidence type="ECO:0000313" key="3">
    <source>
        <dbReference type="Proteomes" id="UP000440066"/>
    </source>
</evidence>
<evidence type="ECO:0008006" key="4">
    <source>
        <dbReference type="Google" id="ProtNLM"/>
    </source>
</evidence>
<protein>
    <recommendedName>
        <fullName evidence="4">Prepilin-type N-terminal cleavage/methylation domain-containing protein</fullName>
    </recommendedName>
</protein>
<dbReference type="RefSeq" id="WP_153833222.1">
    <property type="nucleotide sequence ID" value="NZ_WJQT01000021.1"/>
</dbReference>
<proteinExistence type="predicted"/>
<keyword evidence="1" id="KW-0812">Transmembrane</keyword>
<dbReference type="AlphaFoldDB" id="A0A844C1D4"/>
<name>A0A844C1D4_9LACT</name>
<feature type="transmembrane region" description="Helical" evidence="1">
    <location>
        <begin position="15"/>
        <end position="34"/>
    </location>
</feature>
<organism evidence="2 3">
    <name type="scientific">Fundicoccus ignavus</name>
    <dbReference type="NCBI Taxonomy" id="2664442"/>
    <lineage>
        <taxon>Bacteria</taxon>
        <taxon>Bacillati</taxon>
        <taxon>Bacillota</taxon>
        <taxon>Bacilli</taxon>
        <taxon>Lactobacillales</taxon>
        <taxon>Aerococcaceae</taxon>
        <taxon>Fundicoccus</taxon>
    </lineage>
</organism>
<keyword evidence="1" id="KW-1133">Transmembrane helix</keyword>